<evidence type="ECO:0000313" key="2">
    <source>
        <dbReference type="Proteomes" id="UP001634747"/>
    </source>
</evidence>
<name>A0ABW9KPZ3_9BACT</name>
<comment type="caution">
    <text evidence="1">The sequence shown here is derived from an EMBL/GenBank/DDBJ whole genome shotgun (WGS) entry which is preliminary data.</text>
</comment>
<sequence>MPTSQQFKEALEKVHQRTDSQMAFLQAHYSTKARALTATHLSKSADYKNYRPINLLYGKLAADLARELGTRGGLSLLCDFFRPGTLTNREWILVMKPDFAEGLRLAGWVKAKQDA</sequence>
<dbReference type="RefSeq" id="WP_263414802.1">
    <property type="nucleotide sequence ID" value="NZ_BAABBH010000001.1"/>
</dbReference>
<dbReference type="EMBL" id="JBJYXY010000001">
    <property type="protein sequence ID" value="MFN2977021.1"/>
    <property type="molecule type" value="Genomic_DNA"/>
</dbReference>
<gene>
    <name evidence="1" type="ORF">ACK2TP_14715</name>
</gene>
<dbReference type="Proteomes" id="UP001634747">
    <property type="component" value="Unassembled WGS sequence"/>
</dbReference>
<organism evidence="1 2">
    <name type="scientific">Terriglobus aquaticus</name>
    <dbReference type="NCBI Taxonomy" id="940139"/>
    <lineage>
        <taxon>Bacteria</taxon>
        <taxon>Pseudomonadati</taxon>
        <taxon>Acidobacteriota</taxon>
        <taxon>Terriglobia</taxon>
        <taxon>Terriglobales</taxon>
        <taxon>Acidobacteriaceae</taxon>
        <taxon>Terriglobus</taxon>
    </lineage>
</organism>
<accession>A0ABW9KPZ3</accession>
<reference evidence="1 2" key="1">
    <citation type="submission" date="2024-12" db="EMBL/GenBank/DDBJ databases">
        <authorList>
            <person name="Lee Y."/>
        </authorList>
    </citation>
    <scope>NUCLEOTIDE SEQUENCE [LARGE SCALE GENOMIC DNA]</scope>
    <source>
        <strain evidence="1 2">03SUJ4</strain>
    </source>
</reference>
<proteinExistence type="predicted"/>
<keyword evidence="2" id="KW-1185">Reference proteome</keyword>
<protein>
    <submittedName>
        <fullName evidence="1">Uncharacterized protein</fullName>
    </submittedName>
</protein>
<evidence type="ECO:0000313" key="1">
    <source>
        <dbReference type="EMBL" id="MFN2977021.1"/>
    </source>
</evidence>